<name>A0A2T0UJV1_9MICO</name>
<evidence type="ECO:0000256" key="1">
    <source>
        <dbReference type="SAM" id="Coils"/>
    </source>
</evidence>
<evidence type="ECO:0000313" key="2">
    <source>
        <dbReference type="EMBL" id="PRY58156.1"/>
    </source>
</evidence>
<dbReference type="EMBL" id="PVTI01000013">
    <property type="protein sequence ID" value="PRY58156.1"/>
    <property type="molecule type" value="Genomic_DNA"/>
</dbReference>
<dbReference type="SUPFAM" id="SSF53955">
    <property type="entry name" value="Lysozyme-like"/>
    <property type="match status" value="1"/>
</dbReference>
<sequence length="261" mass="27721">MSRYRGRHRGRHARPAEAPLAQAVGVARRPAVTAGMALTLVATGAVGVNATDAVAESEPLSLSRAALLQASDSAEQSAADSARISNDRSGANAQRAVLDAKAQAAAKAKAEAEAAAAKAKAEAEAAAAKAKAEAIAKARKAAAEKVARDKARESAINNAKEDPRSAARAMLSDYGWGDGQWSCLSQLWEGESAWRYTAENPSSGAYGIPQSLPASKMAKFGDDYRTNPITQIKWGLWYIDKSYGSPCNALDFWNNRFPHWY</sequence>
<dbReference type="Proteomes" id="UP000237822">
    <property type="component" value="Unassembled WGS sequence"/>
</dbReference>
<evidence type="ECO:0000313" key="3">
    <source>
        <dbReference type="Proteomes" id="UP000237822"/>
    </source>
</evidence>
<feature type="coiled-coil region" evidence="1">
    <location>
        <begin position="98"/>
        <end position="138"/>
    </location>
</feature>
<protein>
    <recommendedName>
        <fullName evidence="4">Transglycosylase-like protein with SLT domain</fullName>
    </recommendedName>
</protein>
<reference evidence="2 3" key="1">
    <citation type="submission" date="2018-03" db="EMBL/GenBank/DDBJ databases">
        <title>Genomic Encyclopedia of Archaeal and Bacterial Type Strains, Phase II (KMG-II): from individual species to whole genera.</title>
        <authorList>
            <person name="Goeker M."/>
        </authorList>
    </citation>
    <scope>NUCLEOTIDE SEQUENCE [LARGE SCALE GENOMIC DNA]</scope>
    <source>
        <strain evidence="2 3">ATCC BAA-1496</strain>
    </source>
</reference>
<dbReference type="InterPro" id="IPR023346">
    <property type="entry name" value="Lysozyme-like_dom_sf"/>
</dbReference>
<keyword evidence="1" id="KW-0175">Coiled coil</keyword>
<evidence type="ECO:0008006" key="4">
    <source>
        <dbReference type="Google" id="ProtNLM"/>
    </source>
</evidence>
<gene>
    <name evidence="2" type="ORF">BCF74_11380</name>
</gene>
<organism evidence="2 3">
    <name type="scientific">Knoellia remsis</name>
    <dbReference type="NCBI Taxonomy" id="407159"/>
    <lineage>
        <taxon>Bacteria</taxon>
        <taxon>Bacillati</taxon>
        <taxon>Actinomycetota</taxon>
        <taxon>Actinomycetes</taxon>
        <taxon>Micrococcales</taxon>
        <taxon>Intrasporangiaceae</taxon>
        <taxon>Knoellia</taxon>
    </lineage>
</organism>
<dbReference type="RefSeq" id="WP_245889283.1">
    <property type="nucleotide sequence ID" value="NZ_PVTI01000013.1"/>
</dbReference>
<dbReference type="AlphaFoldDB" id="A0A2T0UJV1"/>
<proteinExistence type="predicted"/>
<accession>A0A2T0UJV1</accession>
<comment type="caution">
    <text evidence="2">The sequence shown here is derived from an EMBL/GenBank/DDBJ whole genome shotgun (WGS) entry which is preliminary data.</text>
</comment>
<keyword evidence="3" id="KW-1185">Reference proteome</keyword>